<name>A0ABX0GXA4_9ACTN</name>
<dbReference type="RefSeq" id="WP_166282560.1">
    <property type="nucleotide sequence ID" value="NZ_JAANNP010000010.1"/>
</dbReference>
<sequence length="304" mass="31651">MPDPDLTTAFHRLDEELARARAAHPAAISPLVRARARRQRRLAATGGGLAVASIVAGVSVTTGAAPQGGGTSQSELSAGASTPQTPLPVPTACADPTSYDIPATEPDRVLQLSAGTGALSALQLTPADLGAGWAEAPTGTLIGALPGFPNSGSYADVDARSLRTDQNAASASWTIHQTTVQMKPGQGSASWQEVTDRLLCTTPEHAVRVLDAGEHAGARWLVVRHTLPTKVTRDRGNTLPDGPAVTQWRVIVNQGDLLTIVDVDRWGGGEFINSELPTPWAQALARATVARLTGQAPNPMPTLQ</sequence>
<evidence type="ECO:0000256" key="1">
    <source>
        <dbReference type="SAM" id="MobiDB-lite"/>
    </source>
</evidence>
<comment type="caution">
    <text evidence="2">The sequence shown here is derived from an EMBL/GenBank/DDBJ whole genome shotgun (WGS) entry which is preliminary data.</text>
</comment>
<evidence type="ECO:0000313" key="3">
    <source>
        <dbReference type="Proteomes" id="UP000800981"/>
    </source>
</evidence>
<dbReference type="EMBL" id="JAANNP010000010">
    <property type="protein sequence ID" value="NHC14736.1"/>
    <property type="molecule type" value="Genomic_DNA"/>
</dbReference>
<accession>A0ABX0GXA4</accession>
<gene>
    <name evidence="2" type="ORF">G9H71_13185</name>
</gene>
<feature type="compositionally biased region" description="Polar residues" evidence="1">
    <location>
        <begin position="72"/>
        <end position="84"/>
    </location>
</feature>
<organism evidence="2 3">
    <name type="scientific">Motilibacter deserti</name>
    <dbReference type="NCBI Taxonomy" id="2714956"/>
    <lineage>
        <taxon>Bacteria</taxon>
        <taxon>Bacillati</taxon>
        <taxon>Actinomycetota</taxon>
        <taxon>Actinomycetes</taxon>
        <taxon>Motilibacterales</taxon>
        <taxon>Motilibacteraceae</taxon>
        <taxon>Motilibacter</taxon>
    </lineage>
</organism>
<feature type="region of interest" description="Disordered" evidence="1">
    <location>
        <begin position="64"/>
        <end position="95"/>
    </location>
</feature>
<protein>
    <submittedName>
        <fullName evidence="2">Uncharacterized protein</fullName>
    </submittedName>
</protein>
<reference evidence="2 3" key="1">
    <citation type="submission" date="2020-03" db="EMBL/GenBank/DDBJ databases">
        <title>Two novel Motilibacter sp.</title>
        <authorList>
            <person name="Liu S."/>
        </authorList>
    </citation>
    <scope>NUCLEOTIDE SEQUENCE [LARGE SCALE GENOMIC DNA]</scope>
    <source>
        <strain evidence="2 3">E257</strain>
    </source>
</reference>
<dbReference type="Proteomes" id="UP000800981">
    <property type="component" value="Unassembled WGS sequence"/>
</dbReference>
<keyword evidence="3" id="KW-1185">Reference proteome</keyword>
<proteinExistence type="predicted"/>
<evidence type="ECO:0000313" key="2">
    <source>
        <dbReference type="EMBL" id="NHC14736.1"/>
    </source>
</evidence>